<dbReference type="AlphaFoldDB" id="A0A2W4T310"/>
<name>A0A2W4T310_9GAMM</name>
<sequence length="223" mass="25890">MPTTLWGKTKMTHTERFVSMGFTDEQFPAGTHMCYIYKDDQERKEFIAKYLSLGLQGHEKVNYFVDVISPEEMRAQFNELGLNLPLEMDERDFSISRALEIYCTGSKFVPENTLQKLRSMYALSIDEGYSGTRISGEMSWVLREGLEDTDRLMEYESLVNTVLLDYPLTAICQYDARRFNGSTLFDVLNVHPMMIIRGQVVRNPYYVVPEKFLANYVAPSFWS</sequence>
<accession>A0A2W4T310</accession>
<feature type="domain" description="MEDS" evidence="1">
    <location>
        <begin position="31"/>
        <end position="192"/>
    </location>
</feature>
<dbReference type="InterPro" id="IPR025847">
    <property type="entry name" value="MEDS_domain"/>
</dbReference>
<evidence type="ECO:0000313" key="3">
    <source>
        <dbReference type="Proteomes" id="UP000249396"/>
    </source>
</evidence>
<reference evidence="2 3" key="1">
    <citation type="journal article" date="2018" name="Aquat. Microb. Ecol.">
        <title>Gammaproteobacterial methanotrophs dominate.</title>
        <authorList>
            <person name="Rissanen A.J."/>
            <person name="Saarenheimo J."/>
            <person name="Tiirola M."/>
            <person name="Peura S."/>
            <person name="Aalto S.L."/>
            <person name="Karvinen A."/>
            <person name="Nykanen H."/>
        </authorList>
    </citation>
    <scope>NUCLEOTIDE SEQUENCE [LARGE SCALE GENOMIC DNA]</scope>
    <source>
        <strain evidence="2">AMbin10</strain>
    </source>
</reference>
<proteinExistence type="predicted"/>
<dbReference type="Pfam" id="PF14417">
    <property type="entry name" value="MEDS"/>
    <property type="match status" value="1"/>
</dbReference>
<protein>
    <recommendedName>
        <fullName evidence="1">MEDS domain-containing protein</fullName>
    </recommendedName>
</protein>
<evidence type="ECO:0000313" key="2">
    <source>
        <dbReference type="EMBL" id="PZN81790.1"/>
    </source>
</evidence>
<organism evidence="2 3">
    <name type="scientific">Candidatus Methylumidiphilus alinenensis</name>
    <dbReference type="NCBI Taxonomy" id="2202197"/>
    <lineage>
        <taxon>Bacteria</taxon>
        <taxon>Pseudomonadati</taxon>
        <taxon>Pseudomonadota</taxon>
        <taxon>Gammaproteobacteria</taxon>
        <taxon>Methylococcales</taxon>
        <taxon>Candidatus Methylumidiphilus</taxon>
    </lineage>
</organism>
<dbReference type="Proteomes" id="UP000249396">
    <property type="component" value="Unassembled WGS sequence"/>
</dbReference>
<dbReference type="EMBL" id="QJPH01000254">
    <property type="protein sequence ID" value="PZN81790.1"/>
    <property type="molecule type" value="Genomic_DNA"/>
</dbReference>
<evidence type="ECO:0000259" key="1">
    <source>
        <dbReference type="Pfam" id="PF14417"/>
    </source>
</evidence>
<gene>
    <name evidence="2" type="ORF">DM484_07610</name>
</gene>
<comment type="caution">
    <text evidence="2">The sequence shown here is derived from an EMBL/GenBank/DDBJ whole genome shotgun (WGS) entry which is preliminary data.</text>
</comment>